<gene>
    <name evidence="1" type="ORF">KIN13_05940</name>
</gene>
<feature type="non-terminal residue" evidence="1">
    <location>
        <position position="92"/>
    </location>
</feature>
<organism evidence="1 2">
    <name type="scientific">Vibrio cholerae</name>
    <dbReference type="NCBI Taxonomy" id="666"/>
    <lineage>
        <taxon>Bacteria</taxon>
        <taxon>Pseudomonadati</taxon>
        <taxon>Pseudomonadota</taxon>
        <taxon>Gammaproteobacteria</taxon>
        <taxon>Vibrionales</taxon>
        <taxon>Vibrionaceae</taxon>
        <taxon>Vibrio</taxon>
    </lineage>
</organism>
<dbReference type="AlphaFoldDB" id="A0AAW4KNK1"/>
<evidence type="ECO:0000313" key="2">
    <source>
        <dbReference type="Proteomes" id="UP001196338"/>
    </source>
</evidence>
<name>A0AAW4KNK1_VIBCL</name>
<proteinExistence type="predicted"/>
<protein>
    <submittedName>
        <fullName evidence="1">Uncharacterized protein</fullName>
    </submittedName>
</protein>
<dbReference type="Proteomes" id="UP001196338">
    <property type="component" value="Unassembled WGS sequence"/>
</dbReference>
<dbReference type="EMBL" id="JAHBND010000244">
    <property type="protein sequence ID" value="MBS7672976.1"/>
    <property type="molecule type" value="Genomic_DNA"/>
</dbReference>
<accession>A0AAW4KNK1</accession>
<feature type="non-terminal residue" evidence="1">
    <location>
        <position position="1"/>
    </location>
</feature>
<sequence>SLNQDIQYSFVEEVYRQIAASAKELVSDSFFSPLGDKHTESMIQLFAKADLVQLVKKAKAGEFKIRQTLIGVCLSKTFCSLGGVDHLVDCGS</sequence>
<comment type="caution">
    <text evidence="1">The sequence shown here is derived from an EMBL/GenBank/DDBJ whole genome shotgun (WGS) entry which is preliminary data.</text>
</comment>
<dbReference type="RefSeq" id="WP_213420859.1">
    <property type="nucleotide sequence ID" value="NZ_JAHBND010000244.1"/>
</dbReference>
<evidence type="ECO:0000313" key="1">
    <source>
        <dbReference type="EMBL" id="MBS7672976.1"/>
    </source>
</evidence>
<reference evidence="1" key="2">
    <citation type="submission" date="2023-08" db="EMBL/GenBank/DDBJ databases">
        <title>Vibrio cholerae Outbreaks in Tanzania Exemplify Founder Flush: Simultaneous Increases in Population Size and Genetic Diversity.</title>
        <authorList>
            <person name="Debes A.K."/>
            <person name="Mohammed A."/>
            <person name="Maseke I."/>
            <person name="Almeida M."/>
            <person name="Li S."/>
            <person name="Matimba H."/>
            <person name="Joachim A."/>
            <person name="Mizinduko M."/>
            <person name="Nyanga S."/>
            <person name="Kelly M."/>
            <person name="Kachwamba Y."/>
            <person name="Schaffer A.M."/>
            <person name="Nyanga A.S."/>
            <person name="Mghamba J."/>
            <person name="Mosha F.S."/>
            <person name="Sack D.A."/>
            <person name="Stine O.C."/>
        </authorList>
    </citation>
    <scope>NUCLEOTIDE SEQUENCE</scope>
    <source>
        <strain evidence="1">TDS0091212</strain>
    </source>
</reference>
<reference evidence="1" key="1">
    <citation type="submission" date="2021-05" db="EMBL/GenBank/DDBJ databases">
        <authorList>
            <person name="Stine C."/>
        </authorList>
    </citation>
    <scope>NUCLEOTIDE SEQUENCE</scope>
    <source>
        <strain evidence="1">TDS0091212</strain>
    </source>
</reference>